<dbReference type="Pfam" id="PF10589">
    <property type="entry name" value="NADH_4Fe-4S"/>
    <property type="match status" value="1"/>
</dbReference>
<dbReference type="PANTHER" id="PTHR43578">
    <property type="entry name" value="NADH-QUINONE OXIDOREDUCTASE SUBUNIT F"/>
    <property type="match status" value="1"/>
</dbReference>
<dbReference type="Gene3D" id="6.10.250.1450">
    <property type="match status" value="1"/>
</dbReference>
<dbReference type="SMART" id="SM00928">
    <property type="entry name" value="NADH_4Fe-4S"/>
    <property type="match status" value="1"/>
</dbReference>
<evidence type="ECO:0000256" key="9">
    <source>
        <dbReference type="SAM" id="MobiDB-lite"/>
    </source>
</evidence>
<dbReference type="AlphaFoldDB" id="A0A090MQ24"/>
<dbReference type="OrthoDB" id="9761899at2"/>
<dbReference type="Pfam" id="PF01257">
    <property type="entry name" value="2Fe-2S_thioredx"/>
    <property type="match status" value="1"/>
</dbReference>
<dbReference type="Gene3D" id="3.40.50.11540">
    <property type="entry name" value="NADH-ubiquinone oxidoreductase 51kDa subunit"/>
    <property type="match status" value="1"/>
</dbReference>
<accession>A0A090MQ24</accession>
<evidence type="ECO:0000256" key="2">
    <source>
        <dbReference type="ARBA" id="ARBA00001966"/>
    </source>
</evidence>
<name>A0A090MQ24_AFIFE</name>
<dbReference type="InterPro" id="IPR036249">
    <property type="entry name" value="Thioredoxin-like_sf"/>
</dbReference>
<dbReference type="InterPro" id="IPR041921">
    <property type="entry name" value="NuoE_N"/>
</dbReference>
<dbReference type="GO" id="GO:0010181">
    <property type="term" value="F:FMN binding"/>
    <property type="evidence" value="ECO:0007669"/>
    <property type="project" value="InterPro"/>
</dbReference>
<proteinExistence type="inferred from homology"/>
<feature type="domain" description="NADH-ubiquinone oxidoreductase 51kDa subunit iron-sulphur binding" evidence="10">
    <location>
        <begin position="527"/>
        <end position="573"/>
    </location>
</feature>
<feature type="region of interest" description="Disordered" evidence="9">
    <location>
        <begin position="23"/>
        <end position="48"/>
    </location>
</feature>
<dbReference type="SUPFAM" id="SSF142019">
    <property type="entry name" value="Nqo1 FMN-binding domain-like"/>
    <property type="match status" value="1"/>
</dbReference>
<dbReference type="GO" id="GO:0008137">
    <property type="term" value="F:NADH dehydrogenase (ubiquinone) activity"/>
    <property type="evidence" value="ECO:0007669"/>
    <property type="project" value="InterPro"/>
</dbReference>
<dbReference type="SUPFAM" id="SSF52833">
    <property type="entry name" value="Thioredoxin-like"/>
    <property type="match status" value="1"/>
</dbReference>
<comment type="cofactor">
    <cofactor evidence="1">
        <name>FMN</name>
        <dbReference type="ChEBI" id="CHEBI:58210"/>
    </cofactor>
</comment>
<reference evidence="11 12" key="1">
    <citation type="journal article" date="2014" name="Genome Announc.">
        <title>Genome Sequence of Afipia felis Strain 76713, Isolated in Hospital Water Using an Amoeba Co-Culture Procedure.</title>
        <authorList>
            <person name="Benamar S."/>
            <person name="La Scola B."/>
            <person name="Croce O."/>
        </authorList>
    </citation>
    <scope>NUCLEOTIDE SEQUENCE [LARGE SCALE GENOMIC DNA]</scope>
    <source>
        <strain evidence="11 12">76713</strain>
    </source>
</reference>
<keyword evidence="7" id="KW-0408">Iron</keyword>
<dbReference type="Gene3D" id="3.40.30.10">
    <property type="entry name" value="Glutaredoxin"/>
    <property type="match status" value="1"/>
</dbReference>
<evidence type="ECO:0000256" key="8">
    <source>
        <dbReference type="ARBA" id="ARBA00023014"/>
    </source>
</evidence>
<comment type="cofactor">
    <cofactor evidence="2">
        <name>[4Fe-4S] cluster</name>
        <dbReference type="ChEBI" id="CHEBI:49883"/>
    </cofactor>
</comment>
<dbReference type="InterPro" id="IPR019554">
    <property type="entry name" value="Soluble_ligand-bd"/>
</dbReference>
<dbReference type="PROSITE" id="PS00645">
    <property type="entry name" value="COMPLEX1_51K_2"/>
    <property type="match status" value="1"/>
</dbReference>
<keyword evidence="12" id="KW-1185">Reference proteome</keyword>
<dbReference type="InterPro" id="IPR042128">
    <property type="entry name" value="NuoE_dom"/>
</dbReference>
<dbReference type="RefSeq" id="WP_048755902.1">
    <property type="nucleotide sequence ID" value="NZ_CCAZ020000001.1"/>
</dbReference>
<dbReference type="SUPFAM" id="SSF142984">
    <property type="entry name" value="Nqo1 middle domain-like"/>
    <property type="match status" value="1"/>
</dbReference>
<protein>
    <submittedName>
        <fullName evidence="11">NADP-reducing hydrogenase subunit HndC</fullName>
    </submittedName>
</protein>
<dbReference type="EMBL" id="CCAZ020000001">
    <property type="protein sequence ID" value="CEG07759.1"/>
    <property type="molecule type" value="Genomic_DNA"/>
</dbReference>
<dbReference type="InterPro" id="IPR019575">
    <property type="entry name" value="Nuop51_4Fe4S-bd"/>
</dbReference>
<dbReference type="GO" id="GO:0046872">
    <property type="term" value="F:metal ion binding"/>
    <property type="evidence" value="ECO:0007669"/>
    <property type="project" value="UniProtKB-KW"/>
</dbReference>
<evidence type="ECO:0000259" key="10">
    <source>
        <dbReference type="SMART" id="SM00928"/>
    </source>
</evidence>
<dbReference type="CDD" id="cd03064">
    <property type="entry name" value="TRX_Fd_NuoE"/>
    <property type="match status" value="1"/>
</dbReference>
<dbReference type="InterPro" id="IPR037207">
    <property type="entry name" value="Nuop51_4Fe4S-bd_sf"/>
</dbReference>
<evidence type="ECO:0000256" key="7">
    <source>
        <dbReference type="ARBA" id="ARBA00023004"/>
    </source>
</evidence>
<organism evidence="11 12">
    <name type="scientific">Afipia felis</name>
    <name type="common">Cat scratch disease bacillus</name>
    <dbReference type="NCBI Taxonomy" id="1035"/>
    <lineage>
        <taxon>Bacteria</taxon>
        <taxon>Pseudomonadati</taxon>
        <taxon>Pseudomonadota</taxon>
        <taxon>Alphaproteobacteria</taxon>
        <taxon>Hyphomicrobiales</taxon>
        <taxon>Nitrobacteraceae</taxon>
        <taxon>Afipia</taxon>
    </lineage>
</organism>
<dbReference type="GO" id="GO:0051539">
    <property type="term" value="F:4 iron, 4 sulfur cluster binding"/>
    <property type="evidence" value="ECO:0007669"/>
    <property type="project" value="UniProtKB-KW"/>
</dbReference>
<dbReference type="Pfam" id="PF01512">
    <property type="entry name" value="Complex1_51K"/>
    <property type="match status" value="1"/>
</dbReference>
<comment type="caution">
    <text evidence="11">The sequence shown here is derived from an EMBL/GenBank/DDBJ whole genome shotgun (WGS) entry which is preliminary data.</text>
</comment>
<dbReference type="InterPro" id="IPR011538">
    <property type="entry name" value="Nuo51_FMN-bd"/>
</dbReference>
<evidence type="ECO:0000313" key="11">
    <source>
        <dbReference type="EMBL" id="CEG07759.1"/>
    </source>
</evidence>
<keyword evidence="6" id="KW-0479">Metal-binding</keyword>
<evidence type="ECO:0000256" key="6">
    <source>
        <dbReference type="ARBA" id="ARBA00022723"/>
    </source>
</evidence>
<comment type="function">
    <text evidence="3">NDH-1 shuttles electrons from NADH, via FMN and iron-sulfur (Fe-S) centers, to quinones in the respiratory chain. The immediate electron acceptor for the enzyme in this species is believed to be ubiquinone. Couples the redox reaction to proton translocation (for every two electrons transferred, four hydrogen ions are translocated across the cytoplasmic membrane), and thus conserves the redox energy in a proton gradient.</text>
</comment>
<dbReference type="InterPro" id="IPR037225">
    <property type="entry name" value="Nuo51_FMN-bd_sf"/>
</dbReference>
<dbReference type="PANTHER" id="PTHR43578:SF3">
    <property type="entry name" value="NADH-QUINONE OXIDOREDUCTASE SUBUNIT F"/>
    <property type="match status" value="1"/>
</dbReference>
<dbReference type="STRING" id="1035.BN961_01161"/>
<sequence length="616" mass="65923">MDLKFSNAEPFADERDAVDRLLGTSDSGWHGGERDEKDHRRAHSGRSQSRRHLVMEALHAVNDRVGWISPGALNYIGKRLGIAAADVYSVATFYAMFSTNMRPKRIVHVCTDIACMARGSKEVCADLEKRLGPAGAMSGWKHSPCLGVCERAPAALAVEAGDPPHEHLIGPATADEVVLALNNGPVALAAEAPPGMAVPQAGQEGLMLLKRVGKVDPESIDDYLATGGYAGLRRAFEMGPGKVISEVKDSRLMGRGGAAFPAGIKWESTAKQPATPRYLVCNADESEPGTFKDRAILEGDPFALIESMTIAGYAISAERGYIYLRGEYPRAYRMLSNAIARARGRGFLGDNVMGTGWSFELEIRRGAGAYICGEETAIFNSIEGYRGEPRSKPPFPFEAGLFNKPTVVNNVETLCNVPLIMQMGGAEYAKIGTEGSTGPKLFCVSGNLVRPGVYEVPFGATLGDVIKLAGGVPQGRKLQAVLLGGAAGVFVRADELHIPLTFEGARANNATLGSGVVLAFDDTVDLPAILLRIASFFRDESCGQCVPCRVGTVRQEEALLRIMRNGRDTAAKERDVGLLRDVGLVMKDSSICGLGQAAWNAVESAIDRLGVLEKSR</sequence>
<keyword evidence="5" id="KW-0004">4Fe-4S</keyword>
<dbReference type="Proteomes" id="UP000035762">
    <property type="component" value="Unassembled WGS sequence"/>
</dbReference>
<dbReference type="Gene3D" id="1.10.10.1590">
    <property type="entry name" value="NADH-quinone oxidoreductase subunit E"/>
    <property type="match status" value="1"/>
</dbReference>
<dbReference type="Gene3D" id="1.20.1440.230">
    <property type="entry name" value="NADH-ubiquinone oxidoreductase 51kDa subunit, iron-sulphur binding domain"/>
    <property type="match status" value="1"/>
</dbReference>
<dbReference type="InterPro" id="IPR001949">
    <property type="entry name" value="NADH-UbQ_OxRdtase_51kDa_CS"/>
</dbReference>
<evidence type="ECO:0000256" key="1">
    <source>
        <dbReference type="ARBA" id="ARBA00001917"/>
    </source>
</evidence>
<dbReference type="FunFam" id="3.40.50.11540:FF:000001">
    <property type="entry name" value="NADH dehydrogenase [ubiquinone] flavoprotein 1, mitochondrial"/>
    <property type="match status" value="1"/>
</dbReference>
<evidence type="ECO:0000256" key="5">
    <source>
        <dbReference type="ARBA" id="ARBA00022485"/>
    </source>
</evidence>
<dbReference type="Pfam" id="PF10531">
    <property type="entry name" value="SLBB"/>
    <property type="match status" value="1"/>
</dbReference>
<keyword evidence="8" id="KW-0411">Iron-sulfur</keyword>
<comment type="similarity">
    <text evidence="4">Belongs to the complex I 51 kDa subunit family.</text>
</comment>
<gene>
    <name evidence="11" type="primary">hndC</name>
    <name evidence="11" type="ORF">BN961_01161</name>
</gene>
<evidence type="ECO:0000256" key="3">
    <source>
        <dbReference type="ARBA" id="ARBA00002378"/>
    </source>
</evidence>
<evidence type="ECO:0000313" key="12">
    <source>
        <dbReference type="Proteomes" id="UP000035762"/>
    </source>
</evidence>
<dbReference type="Gene3D" id="3.10.20.600">
    <property type="match status" value="1"/>
</dbReference>
<evidence type="ECO:0000256" key="4">
    <source>
        <dbReference type="ARBA" id="ARBA00007523"/>
    </source>
</evidence>
<dbReference type="SUPFAM" id="SSF140490">
    <property type="entry name" value="Nqo1C-terminal domain-like"/>
    <property type="match status" value="1"/>
</dbReference>